<proteinExistence type="inferred from homology"/>
<evidence type="ECO:0000259" key="24">
    <source>
        <dbReference type="Pfam" id="PF08245"/>
    </source>
</evidence>
<dbReference type="SUPFAM" id="SSF53623">
    <property type="entry name" value="MurD-like peptide ligases, catalytic domain"/>
    <property type="match status" value="1"/>
</dbReference>
<dbReference type="SUPFAM" id="SSF53244">
    <property type="entry name" value="MurD-like peptide ligases, peptide-binding domain"/>
    <property type="match status" value="1"/>
</dbReference>
<comment type="catalytic activity">
    <reaction evidence="19">
        <text>10-formyltetrahydrofolyl-(gamma-L-Glu)(n) + L-glutamate + ATP = 10-formyltetrahydrofolyl-(gamma-L-Glu)(n+1) + ADP + phosphate + H(+)</text>
        <dbReference type="Rhea" id="RHEA:51904"/>
        <dbReference type="Rhea" id="RHEA-COMP:13088"/>
        <dbReference type="Rhea" id="RHEA-COMP:14300"/>
        <dbReference type="ChEBI" id="CHEBI:15378"/>
        <dbReference type="ChEBI" id="CHEBI:29985"/>
        <dbReference type="ChEBI" id="CHEBI:30616"/>
        <dbReference type="ChEBI" id="CHEBI:43474"/>
        <dbReference type="ChEBI" id="CHEBI:134413"/>
        <dbReference type="ChEBI" id="CHEBI:456216"/>
        <dbReference type="EC" id="6.3.2.17"/>
    </reaction>
</comment>
<dbReference type="InterPro" id="IPR036615">
    <property type="entry name" value="Mur_ligase_C_dom_sf"/>
</dbReference>
<dbReference type="GO" id="GO:0046872">
    <property type="term" value="F:metal ion binding"/>
    <property type="evidence" value="ECO:0007669"/>
    <property type="project" value="UniProtKB-KW"/>
</dbReference>
<dbReference type="PIRSF" id="PIRSF001563">
    <property type="entry name" value="Folylpolyglu_synth"/>
    <property type="match status" value="1"/>
</dbReference>
<evidence type="ECO:0000256" key="3">
    <source>
        <dbReference type="ARBA" id="ARBA00004799"/>
    </source>
</evidence>
<comment type="catalytic activity">
    <reaction evidence="21">
        <text>7,8-dihydropteroate + L-glutamate + ATP = 7,8-dihydrofolate + ADP + phosphate + H(+)</text>
        <dbReference type="Rhea" id="RHEA:23584"/>
        <dbReference type="ChEBI" id="CHEBI:15378"/>
        <dbReference type="ChEBI" id="CHEBI:17839"/>
        <dbReference type="ChEBI" id="CHEBI:29985"/>
        <dbReference type="ChEBI" id="CHEBI:30616"/>
        <dbReference type="ChEBI" id="CHEBI:43474"/>
        <dbReference type="ChEBI" id="CHEBI:57451"/>
        <dbReference type="ChEBI" id="CHEBI:456216"/>
        <dbReference type="EC" id="6.3.2.12"/>
    </reaction>
</comment>
<reference evidence="25 26" key="1">
    <citation type="submission" date="2018-11" db="EMBL/GenBank/DDBJ databases">
        <authorList>
            <person name="Na S.W."/>
            <person name="Baik M."/>
        </authorList>
    </citation>
    <scope>NUCLEOTIDE SEQUENCE [LARGE SCALE GENOMIC DNA]</scope>
    <source>
        <strain evidence="25 26">E39</strain>
    </source>
</reference>
<keyword evidence="12 22" id="KW-0067">ATP-binding</keyword>
<keyword evidence="11 22" id="KW-0547">Nucleotide-binding</keyword>
<dbReference type="Gene3D" id="3.40.1190.10">
    <property type="entry name" value="Mur-like, catalytic domain"/>
    <property type="match status" value="1"/>
</dbReference>
<dbReference type="KEGG" id="alq:C7Y71_001870"/>
<comment type="pathway">
    <text evidence="3">Cofactor biosynthesis; tetrahydrofolate biosynthesis; 7,8-dihydrofolate from 2-amino-4-hydroxy-6-hydroxymethyl-7,8-dihydropteridine diphosphate and 4-aminobenzoate: step 2/2.</text>
</comment>
<evidence type="ECO:0000256" key="9">
    <source>
        <dbReference type="ARBA" id="ARBA00022598"/>
    </source>
</evidence>
<keyword evidence="13" id="KW-0460">Magnesium</keyword>
<evidence type="ECO:0000256" key="13">
    <source>
        <dbReference type="ARBA" id="ARBA00022842"/>
    </source>
</evidence>
<dbReference type="RefSeq" id="WP_111897757.1">
    <property type="nucleotide sequence ID" value="NZ_CP033459.1"/>
</dbReference>
<dbReference type="InterPro" id="IPR018109">
    <property type="entry name" value="Folylpolyglutamate_synth_CS"/>
</dbReference>
<dbReference type="GO" id="GO:0046656">
    <property type="term" value="P:folic acid biosynthetic process"/>
    <property type="evidence" value="ECO:0007669"/>
    <property type="project" value="UniProtKB-KW"/>
</dbReference>
<dbReference type="EC" id="6.3.2.17" evidence="7"/>
<dbReference type="NCBIfam" id="TIGR01499">
    <property type="entry name" value="folC"/>
    <property type="match status" value="1"/>
</dbReference>
<keyword evidence="26" id="KW-1185">Reference proteome</keyword>
<evidence type="ECO:0000256" key="19">
    <source>
        <dbReference type="ARBA" id="ARBA00047808"/>
    </source>
</evidence>
<comment type="catalytic activity">
    <reaction evidence="20">
        <text>(6R)-5,10-methylenetetrahydrofolyl-(gamma-L-Glu)(n) + L-glutamate + ATP = (6R)-5,10-methylenetetrahydrofolyl-(gamma-L-Glu)(n+1) + ADP + phosphate + H(+)</text>
        <dbReference type="Rhea" id="RHEA:51912"/>
        <dbReference type="Rhea" id="RHEA-COMP:13257"/>
        <dbReference type="Rhea" id="RHEA-COMP:13258"/>
        <dbReference type="ChEBI" id="CHEBI:15378"/>
        <dbReference type="ChEBI" id="CHEBI:29985"/>
        <dbReference type="ChEBI" id="CHEBI:30616"/>
        <dbReference type="ChEBI" id="CHEBI:43474"/>
        <dbReference type="ChEBI" id="CHEBI:136572"/>
        <dbReference type="ChEBI" id="CHEBI:456216"/>
        <dbReference type="EC" id="6.3.2.17"/>
    </reaction>
</comment>
<dbReference type="PANTHER" id="PTHR11136">
    <property type="entry name" value="FOLYLPOLYGLUTAMATE SYNTHASE-RELATED"/>
    <property type="match status" value="1"/>
</dbReference>
<evidence type="ECO:0000256" key="21">
    <source>
        <dbReference type="ARBA" id="ARBA00049161"/>
    </source>
</evidence>
<sequence length="429" mass="47302">MDNRYQHAIGYLFNAAPLFQNIGAGAYKPGLQTTKTLDAHFGHPHRNYKTIHVAGTNGKGSTAHTLAAILQSAGYRVGLYTSPHLVDFRERIRVNGKMIPKERVVRFVEEERFFFEPLHPSFFEITTSLALLYFAEEKVDVAVIEVGLGGRLDCTNIIQPELCIITNISFDHTSFLGNTLAEIASEKAGIMKKDVPVVIGEALAETKPVFLNKAKEVGAPIYFAEKEDELNSITENAEGFEYTTKTWGTFRGELRGTCQQKNTNTILSALKHLKGFNISTKNVHEGFENVMTLTGLAGRWQTIHEHPLTICDTGHNAGGWQYLSKQLESLSKKHHLHVVFGMANDKDIDGVLASLPKNATYYFTQASVHRAMPFDSLLDKALQHGLTGTGYATVGEAYDTALDLAKESDAIFVGGSSFVVADLLAHIEL</sequence>
<evidence type="ECO:0000256" key="11">
    <source>
        <dbReference type="ARBA" id="ARBA00022741"/>
    </source>
</evidence>
<evidence type="ECO:0000256" key="4">
    <source>
        <dbReference type="ARBA" id="ARBA00005150"/>
    </source>
</evidence>
<dbReference type="InterPro" id="IPR013221">
    <property type="entry name" value="Mur_ligase_cen"/>
</dbReference>
<evidence type="ECO:0000256" key="12">
    <source>
        <dbReference type="ARBA" id="ARBA00022840"/>
    </source>
</evidence>
<dbReference type="AlphaFoldDB" id="A0A5P8E4P1"/>
<comment type="similarity">
    <text evidence="5 22">Belongs to the folylpolyglutamate synthase family.</text>
</comment>
<name>A0A5P8E4P1_9BACT</name>
<dbReference type="InterPro" id="IPR036565">
    <property type="entry name" value="Mur-like_cat_sf"/>
</dbReference>
<evidence type="ECO:0000256" key="1">
    <source>
        <dbReference type="ARBA" id="ARBA00001946"/>
    </source>
</evidence>
<evidence type="ECO:0000256" key="20">
    <source>
        <dbReference type="ARBA" id="ARBA00049035"/>
    </source>
</evidence>
<comment type="catalytic activity">
    <reaction evidence="18">
        <text>(6S)-5,6,7,8-tetrahydrofolyl-(gamma-L-Glu)(n) + L-glutamate + ATP = (6S)-5,6,7,8-tetrahydrofolyl-(gamma-L-Glu)(n+1) + ADP + phosphate + H(+)</text>
        <dbReference type="Rhea" id="RHEA:10580"/>
        <dbReference type="Rhea" id="RHEA-COMP:14738"/>
        <dbReference type="Rhea" id="RHEA-COMP:14740"/>
        <dbReference type="ChEBI" id="CHEBI:15378"/>
        <dbReference type="ChEBI" id="CHEBI:29985"/>
        <dbReference type="ChEBI" id="CHEBI:30616"/>
        <dbReference type="ChEBI" id="CHEBI:43474"/>
        <dbReference type="ChEBI" id="CHEBI:141005"/>
        <dbReference type="ChEBI" id="CHEBI:456216"/>
        <dbReference type="EC" id="6.3.2.17"/>
    </reaction>
</comment>
<keyword evidence="9 22" id="KW-0436">Ligase</keyword>
<organism evidence="25 26">
    <name type="scientific">Pseudoprevotella muciniphila</name>
    <dbReference type="NCBI Taxonomy" id="2133944"/>
    <lineage>
        <taxon>Bacteria</taxon>
        <taxon>Pseudomonadati</taxon>
        <taxon>Bacteroidota</taxon>
        <taxon>Bacteroidia</taxon>
        <taxon>Bacteroidales</taxon>
        <taxon>Prevotellaceae</taxon>
        <taxon>Pseudoprevotella</taxon>
    </lineage>
</organism>
<dbReference type="FunFam" id="3.40.1190.10:FF:000011">
    <property type="entry name" value="Folylpolyglutamate synthase/dihydrofolate synthase"/>
    <property type="match status" value="1"/>
</dbReference>
<comment type="function">
    <text evidence="2">Functions in two distinct reactions of the de novo folate biosynthetic pathway. Catalyzes the addition of a glutamate residue to dihydropteroate (7,8-dihydropteroate or H2Pte) to form dihydrofolate (7,8-dihydrofolate monoglutamate or H2Pte-Glu). Also catalyzes successive additions of L-glutamate to tetrahydrofolate or 10-formyltetrahydrofolate or 5,10-methylenetetrahydrofolate, leading to folylpolyglutamate derivatives.</text>
</comment>
<dbReference type="Pfam" id="PF02875">
    <property type="entry name" value="Mur_ligase_C"/>
    <property type="match status" value="1"/>
</dbReference>
<dbReference type="PROSITE" id="PS01012">
    <property type="entry name" value="FOLYLPOLYGLU_SYNT_2"/>
    <property type="match status" value="1"/>
</dbReference>
<evidence type="ECO:0000256" key="16">
    <source>
        <dbReference type="ARBA" id="ARBA00030592"/>
    </source>
</evidence>
<dbReference type="PANTHER" id="PTHR11136:SF0">
    <property type="entry name" value="DIHYDROFOLATE SYNTHETASE-RELATED"/>
    <property type="match status" value="1"/>
</dbReference>
<evidence type="ECO:0000256" key="7">
    <source>
        <dbReference type="ARBA" id="ARBA00013025"/>
    </source>
</evidence>
<dbReference type="OrthoDB" id="9809356at2"/>
<evidence type="ECO:0000256" key="14">
    <source>
        <dbReference type="ARBA" id="ARBA00022909"/>
    </source>
</evidence>
<gene>
    <name evidence="25" type="ORF">C7Y71_001870</name>
</gene>
<keyword evidence="14" id="KW-0289">Folate biosynthesis</keyword>
<accession>A0A5P8E4P1</accession>
<dbReference type="GO" id="GO:0008841">
    <property type="term" value="F:dihydrofolate synthase activity"/>
    <property type="evidence" value="ECO:0007669"/>
    <property type="project" value="UniProtKB-EC"/>
</dbReference>
<dbReference type="EMBL" id="CP033459">
    <property type="protein sequence ID" value="QFQ11868.1"/>
    <property type="molecule type" value="Genomic_DNA"/>
</dbReference>
<dbReference type="Pfam" id="PF08245">
    <property type="entry name" value="Mur_ligase_M"/>
    <property type="match status" value="1"/>
</dbReference>
<comment type="cofactor">
    <cofactor evidence="1">
        <name>Mg(2+)</name>
        <dbReference type="ChEBI" id="CHEBI:18420"/>
    </cofactor>
</comment>
<dbReference type="EC" id="6.3.2.12" evidence="6"/>
<feature type="domain" description="Mur ligase central" evidence="24">
    <location>
        <begin position="53"/>
        <end position="248"/>
    </location>
</feature>
<dbReference type="GO" id="GO:0004326">
    <property type="term" value="F:tetrahydrofolylpolyglutamate synthase activity"/>
    <property type="evidence" value="ECO:0007669"/>
    <property type="project" value="UniProtKB-EC"/>
</dbReference>
<dbReference type="GO" id="GO:0005737">
    <property type="term" value="C:cytoplasm"/>
    <property type="evidence" value="ECO:0007669"/>
    <property type="project" value="TreeGrafter"/>
</dbReference>
<dbReference type="Proteomes" id="UP000249375">
    <property type="component" value="Chromosome"/>
</dbReference>
<evidence type="ECO:0000313" key="26">
    <source>
        <dbReference type="Proteomes" id="UP000249375"/>
    </source>
</evidence>
<evidence type="ECO:0000256" key="17">
    <source>
        <dbReference type="ARBA" id="ARBA00032510"/>
    </source>
</evidence>
<protein>
    <recommendedName>
        <fullName evidence="8">Dihydrofolate synthase/folylpolyglutamate synthase</fullName>
        <ecNumber evidence="6">6.3.2.12</ecNumber>
        <ecNumber evidence="7">6.3.2.17</ecNumber>
    </recommendedName>
    <alternativeName>
        <fullName evidence="17">Folylpoly-gamma-glutamate synthetase-dihydrofolate synthetase</fullName>
    </alternativeName>
    <alternativeName>
        <fullName evidence="15">Folylpolyglutamate synthetase</fullName>
    </alternativeName>
    <alternativeName>
        <fullName evidence="16">Tetrahydrofolylpolyglutamate synthase</fullName>
    </alternativeName>
</protein>
<evidence type="ECO:0000256" key="10">
    <source>
        <dbReference type="ARBA" id="ARBA00022723"/>
    </source>
</evidence>
<comment type="pathway">
    <text evidence="4">Cofactor biosynthesis; tetrahydrofolylpolyglutamate biosynthesis.</text>
</comment>
<evidence type="ECO:0000313" key="25">
    <source>
        <dbReference type="EMBL" id="QFQ11868.1"/>
    </source>
</evidence>
<evidence type="ECO:0000256" key="8">
    <source>
        <dbReference type="ARBA" id="ARBA00019357"/>
    </source>
</evidence>
<evidence type="ECO:0000256" key="6">
    <source>
        <dbReference type="ARBA" id="ARBA00013023"/>
    </source>
</evidence>
<evidence type="ECO:0000256" key="22">
    <source>
        <dbReference type="PIRNR" id="PIRNR001563"/>
    </source>
</evidence>
<dbReference type="InterPro" id="IPR004101">
    <property type="entry name" value="Mur_ligase_C"/>
</dbReference>
<evidence type="ECO:0000256" key="15">
    <source>
        <dbReference type="ARBA" id="ARBA00030048"/>
    </source>
</evidence>
<dbReference type="GO" id="GO:0005524">
    <property type="term" value="F:ATP binding"/>
    <property type="evidence" value="ECO:0007669"/>
    <property type="project" value="UniProtKB-KW"/>
</dbReference>
<dbReference type="Gene3D" id="3.90.190.20">
    <property type="entry name" value="Mur ligase, C-terminal domain"/>
    <property type="match status" value="1"/>
</dbReference>
<evidence type="ECO:0000256" key="18">
    <source>
        <dbReference type="ARBA" id="ARBA00047493"/>
    </source>
</evidence>
<evidence type="ECO:0000259" key="23">
    <source>
        <dbReference type="Pfam" id="PF02875"/>
    </source>
</evidence>
<evidence type="ECO:0000256" key="2">
    <source>
        <dbReference type="ARBA" id="ARBA00002714"/>
    </source>
</evidence>
<keyword evidence="10" id="KW-0479">Metal-binding</keyword>
<dbReference type="InterPro" id="IPR001645">
    <property type="entry name" value="Folylpolyglutamate_synth"/>
</dbReference>
<feature type="domain" description="Mur ligase C-terminal" evidence="23">
    <location>
        <begin position="298"/>
        <end position="416"/>
    </location>
</feature>
<evidence type="ECO:0000256" key="5">
    <source>
        <dbReference type="ARBA" id="ARBA00008276"/>
    </source>
</evidence>